<dbReference type="EMBL" id="LR031873">
    <property type="protein sequence ID" value="VDD07897.1"/>
    <property type="molecule type" value="Genomic_DNA"/>
</dbReference>
<sequence>VLSTAQQVWLCKLGGATPAVKEIREGALASSTSKPVPEIGNALYITSRTAVVDHSKLIVFLM</sequence>
<reference evidence="1" key="1">
    <citation type="submission" date="2018-11" db="EMBL/GenBank/DDBJ databases">
        <authorList>
            <consortium name="Genoscope - CEA"/>
            <person name="William W."/>
        </authorList>
    </citation>
    <scope>NUCLEOTIDE SEQUENCE</scope>
</reference>
<feature type="non-terminal residue" evidence="1">
    <location>
        <position position="1"/>
    </location>
</feature>
<gene>
    <name evidence="1" type="ORF">BOLC4T23740H</name>
</gene>
<protein>
    <submittedName>
        <fullName evidence="1">Uncharacterized protein</fullName>
    </submittedName>
</protein>
<accession>A0A3P6BP24</accession>
<evidence type="ECO:0000313" key="1">
    <source>
        <dbReference type="EMBL" id="VDD07897.1"/>
    </source>
</evidence>
<proteinExistence type="predicted"/>
<dbReference type="AlphaFoldDB" id="A0A3P6BP24"/>
<name>A0A3P6BP24_BRAOL</name>
<organism evidence="1">
    <name type="scientific">Brassica oleracea</name>
    <name type="common">Wild cabbage</name>
    <dbReference type="NCBI Taxonomy" id="3712"/>
    <lineage>
        <taxon>Eukaryota</taxon>
        <taxon>Viridiplantae</taxon>
        <taxon>Streptophyta</taxon>
        <taxon>Embryophyta</taxon>
        <taxon>Tracheophyta</taxon>
        <taxon>Spermatophyta</taxon>
        <taxon>Magnoliopsida</taxon>
        <taxon>eudicotyledons</taxon>
        <taxon>Gunneridae</taxon>
        <taxon>Pentapetalae</taxon>
        <taxon>rosids</taxon>
        <taxon>malvids</taxon>
        <taxon>Brassicales</taxon>
        <taxon>Brassicaceae</taxon>
        <taxon>Brassiceae</taxon>
        <taxon>Brassica</taxon>
    </lineage>
</organism>